<dbReference type="PANTHER" id="PTHR47816:SF4">
    <property type="entry name" value="RIBOSOMAL RNA SMALL SUBUNIT METHYLTRANSFERASE C"/>
    <property type="match status" value="1"/>
</dbReference>
<keyword evidence="5" id="KW-1185">Reference proteome</keyword>
<evidence type="ECO:0000313" key="4">
    <source>
        <dbReference type="EMBL" id="SDS63643.1"/>
    </source>
</evidence>
<reference evidence="4 5" key="1">
    <citation type="submission" date="2016-10" db="EMBL/GenBank/DDBJ databases">
        <authorList>
            <person name="de Groot N.N."/>
        </authorList>
    </citation>
    <scope>NUCLEOTIDE SEQUENCE [LARGE SCALE GENOMIC DNA]</scope>
    <source>
        <strain evidence="4 5">DSM 22126</strain>
    </source>
</reference>
<dbReference type="InterPro" id="IPR007848">
    <property type="entry name" value="Small_mtfrase_dom"/>
</dbReference>
<proteinExistence type="predicted"/>
<dbReference type="STRING" id="545619.SAMN04489860_2000"/>
<accession>A0A1H1TTP6</accession>
<name>A0A1H1TTP6_9CELL</name>
<dbReference type="GO" id="GO:0008757">
    <property type="term" value="F:S-adenosylmethionine-dependent methyltransferase activity"/>
    <property type="evidence" value="ECO:0007669"/>
    <property type="project" value="InterPro"/>
</dbReference>
<dbReference type="AlphaFoldDB" id="A0A1H1TTP6"/>
<dbReference type="Pfam" id="PF05175">
    <property type="entry name" value="MTS"/>
    <property type="match status" value="1"/>
</dbReference>
<dbReference type="CDD" id="cd02440">
    <property type="entry name" value="AdoMet_MTases"/>
    <property type="match status" value="1"/>
</dbReference>
<feature type="domain" description="Methyltransferase small" evidence="3">
    <location>
        <begin position="31"/>
        <end position="205"/>
    </location>
</feature>
<dbReference type="OrthoDB" id="9764961at2"/>
<evidence type="ECO:0000256" key="2">
    <source>
        <dbReference type="ARBA" id="ARBA00022679"/>
    </source>
</evidence>
<sequence>MDDPAEHYFTARPASDAERRTIDVRLAGEDVTVEVASGIFSPGRLDLGTQVLLRSVPGLDASPRPDGSARQYLDVGCGWGPVALTMATQAPESVVWAVDVNERSLDLTRRNAQRLGLGNVRAVAPEEVPDDVVFDGIWSNPPIRVGKAELHALLTLWLGRLAPDGDAHLVVQRNLGADSLMRWMNDSLPGLTTSKLASAKGFRVLHVTRAS</sequence>
<dbReference type="Proteomes" id="UP000185663">
    <property type="component" value="Chromosome I"/>
</dbReference>
<organism evidence="4 5">
    <name type="scientific">Paraoerskovia marina</name>
    <dbReference type="NCBI Taxonomy" id="545619"/>
    <lineage>
        <taxon>Bacteria</taxon>
        <taxon>Bacillati</taxon>
        <taxon>Actinomycetota</taxon>
        <taxon>Actinomycetes</taxon>
        <taxon>Micrococcales</taxon>
        <taxon>Cellulomonadaceae</taxon>
        <taxon>Paraoerskovia</taxon>
    </lineage>
</organism>
<dbReference type="InterPro" id="IPR029063">
    <property type="entry name" value="SAM-dependent_MTases_sf"/>
</dbReference>
<evidence type="ECO:0000259" key="3">
    <source>
        <dbReference type="Pfam" id="PF05175"/>
    </source>
</evidence>
<dbReference type="EMBL" id="LT629776">
    <property type="protein sequence ID" value="SDS63643.1"/>
    <property type="molecule type" value="Genomic_DNA"/>
</dbReference>
<keyword evidence="1 4" id="KW-0489">Methyltransferase</keyword>
<dbReference type="PANTHER" id="PTHR47816">
    <property type="entry name" value="RIBOSOMAL RNA SMALL SUBUNIT METHYLTRANSFERASE C"/>
    <property type="match status" value="1"/>
</dbReference>
<dbReference type="Gene3D" id="3.40.50.150">
    <property type="entry name" value="Vaccinia Virus protein VP39"/>
    <property type="match status" value="1"/>
</dbReference>
<dbReference type="GO" id="GO:0032259">
    <property type="term" value="P:methylation"/>
    <property type="evidence" value="ECO:0007669"/>
    <property type="project" value="UniProtKB-KW"/>
</dbReference>
<keyword evidence="2 4" id="KW-0808">Transferase</keyword>
<dbReference type="SUPFAM" id="SSF53335">
    <property type="entry name" value="S-adenosyl-L-methionine-dependent methyltransferases"/>
    <property type="match status" value="1"/>
</dbReference>
<evidence type="ECO:0000313" key="5">
    <source>
        <dbReference type="Proteomes" id="UP000185663"/>
    </source>
</evidence>
<dbReference type="eggNOG" id="COG2813">
    <property type="taxonomic scope" value="Bacteria"/>
</dbReference>
<gene>
    <name evidence="4" type="ORF">SAMN04489860_2000</name>
</gene>
<evidence type="ECO:0000256" key="1">
    <source>
        <dbReference type="ARBA" id="ARBA00022603"/>
    </source>
</evidence>
<protein>
    <submittedName>
        <fullName evidence="4">Methyltransferase small domain-containing protein</fullName>
    </submittedName>
</protein>
<dbReference type="RefSeq" id="WP_029252613.1">
    <property type="nucleotide sequence ID" value="NZ_LT629776.1"/>
</dbReference>
<dbReference type="InterPro" id="IPR046977">
    <property type="entry name" value="RsmC/RlmG"/>
</dbReference>